<dbReference type="Proteomes" id="UP001374535">
    <property type="component" value="Chromosome 1"/>
</dbReference>
<dbReference type="AlphaFoldDB" id="A0AAQ3PJ16"/>
<evidence type="ECO:0000313" key="3">
    <source>
        <dbReference type="Proteomes" id="UP001374535"/>
    </source>
</evidence>
<dbReference type="EMBL" id="CP144700">
    <property type="protein sequence ID" value="WVZ26437.1"/>
    <property type="molecule type" value="Genomic_DNA"/>
</dbReference>
<gene>
    <name evidence="2" type="ORF">V8G54_004981</name>
</gene>
<reference evidence="2 3" key="1">
    <citation type="journal article" date="2023" name="Life. Sci Alliance">
        <title>Evolutionary insights into 3D genome organization and epigenetic landscape of Vigna mungo.</title>
        <authorList>
            <person name="Junaid A."/>
            <person name="Singh B."/>
            <person name="Bhatia S."/>
        </authorList>
    </citation>
    <scope>NUCLEOTIDE SEQUENCE [LARGE SCALE GENOMIC DNA]</scope>
    <source>
        <strain evidence="2">Urdbean</strain>
    </source>
</reference>
<protein>
    <submittedName>
        <fullName evidence="2">Uncharacterized protein</fullName>
    </submittedName>
</protein>
<name>A0AAQ3PJ16_VIGMU</name>
<sequence length="102" mass="11844">MLYRREYSHPPAVSRQDQPLLVQGNSWKERNRTVKPKTNKRERLINGSISIKLHLLCPESLFRLNSGNDDLRLRVLLFVSLPRRGIPKGSTPVQIWSPNQET</sequence>
<accession>A0AAQ3PJ16</accession>
<feature type="region of interest" description="Disordered" evidence="1">
    <location>
        <begin position="1"/>
        <end position="39"/>
    </location>
</feature>
<evidence type="ECO:0000256" key="1">
    <source>
        <dbReference type="SAM" id="MobiDB-lite"/>
    </source>
</evidence>
<evidence type="ECO:0000313" key="2">
    <source>
        <dbReference type="EMBL" id="WVZ26437.1"/>
    </source>
</evidence>
<keyword evidence="3" id="KW-1185">Reference proteome</keyword>
<proteinExistence type="predicted"/>
<organism evidence="2 3">
    <name type="scientific">Vigna mungo</name>
    <name type="common">Black gram</name>
    <name type="synonym">Phaseolus mungo</name>
    <dbReference type="NCBI Taxonomy" id="3915"/>
    <lineage>
        <taxon>Eukaryota</taxon>
        <taxon>Viridiplantae</taxon>
        <taxon>Streptophyta</taxon>
        <taxon>Embryophyta</taxon>
        <taxon>Tracheophyta</taxon>
        <taxon>Spermatophyta</taxon>
        <taxon>Magnoliopsida</taxon>
        <taxon>eudicotyledons</taxon>
        <taxon>Gunneridae</taxon>
        <taxon>Pentapetalae</taxon>
        <taxon>rosids</taxon>
        <taxon>fabids</taxon>
        <taxon>Fabales</taxon>
        <taxon>Fabaceae</taxon>
        <taxon>Papilionoideae</taxon>
        <taxon>50 kb inversion clade</taxon>
        <taxon>NPAAA clade</taxon>
        <taxon>indigoferoid/millettioid clade</taxon>
        <taxon>Phaseoleae</taxon>
        <taxon>Vigna</taxon>
    </lineage>
</organism>